<dbReference type="InterPro" id="IPR004895">
    <property type="entry name" value="Prenylated_rab_accept_PRA1"/>
</dbReference>
<sequence>MYSDTTTRVTHNCTHFRFKYTIILFVLLSLTLITRHIAILTFGLAWFFLCFARKNVLTIIIFTVYDGVMAVLLIGFTIALLTVTGVWLSVHHHRWI</sequence>
<comment type="similarity">
    <text evidence="3 7">Belongs to the PRA1 family.</text>
</comment>
<evidence type="ECO:0000256" key="3">
    <source>
        <dbReference type="ARBA" id="ARBA00006483"/>
    </source>
</evidence>
<comment type="function">
    <text evidence="1 7">May be involved in both secretory and endocytic intracellular trafficking in the endosomal/prevacuolar compartments.</text>
</comment>
<name>A0ABC8LAS5_ERUVS</name>
<evidence type="ECO:0000256" key="2">
    <source>
        <dbReference type="ARBA" id="ARBA00004127"/>
    </source>
</evidence>
<evidence type="ECO:0000256" key="5">
    <source>
        <dbReference type="ARBA" id="ARBA00022989"/>
    </source>
</evidence>
<comment type="subcellular location">
    <subcellularLocation>
        <location evidence="2">Endomembrane system</location>
        <topology evidence="2">Multi-pass membrane protein</topology>
    </subcellularLocation>
    <subcellularLocation>
        <location evidence="7">Membrane</location>
        <topology evidence="7">Multi-pass membrane protein</topology>
    </subcellularLocation>
</comment>
<gene>
    <name evidence="8" type="ORF">ERUC_LOCUS33158</name>
</gene>
<comment type="caution">
    <text evidence="8">The sequence shown here is derived from an EMBL/GenBank/DDBJ whole genome shotgun (WGS) entry which is preliminary data.</text>
</comment>
<keyword evidence="5 7" id="KW-1133">Transmembrane helix</keyword>
<evidence type="ECO:0000313" key="9">
    <source>
        <dbReference type="Proteomes" id="UP001642260"/>
    </source>
</evidence>
<evidence type="ECO:0000256" key="1">
    <source>
        <dbReference type="ARBA" id="ARBA00002501"/>
    </source>
</evidence>
<feature type="transmembrane region" description="Helical" evidence="7">
    <location>
        <begin position="21"/>
        <end position="48"/>
    </location>
</feature>
<keyword evidence="7" id="KW-0813">Transport</keyword>
<evidence type="ECO:0000256" key="6">
    <source>
        <dbReference type="ARBA" id="ARBA00023136"/>
    </source>
</evidence>
<protein>
    <recommendedName>
        <fullName evidence="7">PRA1 family protein</fullName>
    </recommendedName>
</protein>
<keyword evidence="9" id="KW-1185">Reference proteome</keyword>
<dbReference type="GO" id="GO:0016020">
    <property type="term" value="C:membrane"/>
    <property type="evidence" value="ECO:0007669"/>
    <property type="project" value="UniProtKB-SubCell"/>
</dbReference>
<proteinExistence type="inferred from homology"/>
<dbReference type="Proteomes" id="UP001642260">
    <property type="component" value="Unassembled WGS sequence"/>
</dbReference>
<keyword evidence="6 7" id="KW-0472">Membrane</keyword>
<evidence type="ECO:0000256" key="4">
    <source>
        <dbReference type="ARBA" id="ARBA00022692"/>
    </source>
</evidence>
<organism evidence="8 9">
    <name type="scientific">Eruca vesicaria subsp. sativa</name>
    <name type="common">Garden rocket</name>
    <name type="synonym">Eruca sativa</name>
    <dbReference type="NCBI Taxonomy" id="29727"/>
    <lineage>
        <taxon>Eukaryota</taxon>
        <taxon>Viridiplantae</taxon>
        <taxon>Streptophyta</taxon>
        <taxon>Embryophyta</taxon>
        <taxon>Tracheophyta</taxon>
        <taxon>Spermatophyta</taxon>
        <taxon>Magnoliopsida</taxon>
        <taxon>eudicotyledons</taxon>
        <taxon>Gunneridae</taxon>
        <taxon>Pentapetalae</taxon>
        <taxon>rosids</taxon>
        <taxon>malvids</taxon>
        <taxon>Brassicales</taxon>
        <taxon>Brassicaceae</taxon>
        <taxon>Brassiceae</taxon>
        <taxon>Eruca</taxon>
    </lineage>
</organism>
<dbReference type="GO" id="GO:0005783">
    <property type="term" value="C:endoplasmic reticulum"/>
    <property type="evidence" value="ECO:0007669"/>
    <property type="project" value="UniProtKB-ARBA"/>
</dbReference>
<evidence type="ECO:0000256" key="7">
    <source>
        <dbReference type="RuleBase" id="RU363107"/>
    </source>
</evidence>
<evidence type="ECO:0000313" key="8">
    <source>
        <dbReference type="EMBL" id="CAH8380389.1"/>
    </source>
</evidence>
<dbReference type="AlphaFoldDB" id="A0ABC8LAS5"/>
<dbReference type="Pfam" id="PF03208">
    <property type="entry name" value="PRA1"/>
    <property type="match status" value="1"/>
</dbReference>
<dbReference type="GO" id="GO:0016192">
    <property type="term" value="P:vesicle-mediated transport"/>
    <property type="evidence" value="ECO:0007669"/>
    <property type="project" value="UniProtKB-ARBA"/>
</dbReference>
<accession>A0ABC8LAS5</accession>
<reference evidence="8 9" key="1">
    <citation type="submission" date="2022-03" db="EMBL/GenBank/DDBJ databases">
        <authorList>
            <person name="Macdonald S."/>
            <person name="Ahmed S."/>
            <person name="Newling K."/>
        </authorList>
    </citation>
    <scope>NUCLEOTIDE SEQUENCE [LARGE SCALE GENOMIC DNA]</scope>
</reference>
<keyword evidence="4 7" id="KW-0812">Transmembrane</keyword>
<feature type="transmembrane region" description="Helical" evidence="7">
    <location>
        <begin position="68"/>
        <end position="90"/>
    </location>
</feature>
<dbReference type="EMBL" id="CAKOAT010487377">
    <property type="protein sequence ID" value="CAH8380389.1"/>
    <property type="molecule type" value="Genomic_DNA"/>
</dbReference>